<feature type="region of interest" description="Disordered" evidence="1">
    <location>
        <begin position="143"/>
        <end position="208"/>
    </location>
</feature>
<feature type="compositionally biased region" description="Low complexity" evidence="1">
    <location>
        <begin position="26"/>
        <end position="36"/>
    </location>
</feature>
<dbReference type="Proteomes" id="UP001219525">
    <property type="component" value="Unassembled WGS sequence"/>
</dbReference>
<organism evidence="2 3">
    <name type="scientific">Mycena pura</name>
    <dbReference type="NCBI Taxonomy" id="153505"/>
    <lineage>
        <taxon>Eukaryota</taxon>
        <taxon>Fungi</taxon>
        <taxon>Dikarya</taxon>
        <taxon>Basidiomycota</taxon>
        <taxon>Agaricomycotina</taxon>
        <taxon>Agaricomycetes</taxon>
        <taxon>Agaricomycetidae</taxon>
        <taxon>Agaricales</taxon>
        <taxon>Marasmiineae</taxon>
        <taxon>Mycenaceae</taxon>
        <taxon>Mycena</taxon>
    </lineage>
</organism>
<feature type="region of interest" description="Disordered" evidence="1">
    <location>
        <begin position="276"/>
        <end position="295"/>
    </location>
</feature>
<evidence type="ECO:0000313" key="3">
    <source>
        <dbReference type="Proteomes" id="UP001219525"/>
    </source>
</evidence>
<sequence>MPTFIASRRSPRATRAGIGAQHTHPRPAASTHSTSPPAALYSPCSFPARSLPIARTLVAHTCRTRMLPAARCMLRLPEPLAVASCTLPAARCTRCPRTICRILLVQIPPPATQYVPQGIGRAPTRPRRNQLWPQQVPKTLRFGCVNRRPPPTTSWSPPATRRGSPPAARLPLPHRPAKSSACPALPGTHGPSHAKLAPAPDRPLPPGDRWLQALAASCSLPATCHPFPAAPASCQARRLPLVARCLLPASSDTFPVPPRRCLLHVLITQSPLRARASTRTHSLDAAASDSRLNKR</sequence>
<protein>
    <submittedName>
        <fullName evidence="2">Uncharacterized protein</fullName>
    </submittedName>
</protein>
<name>A0AAD6VRQ9_9AGAR</name>
<dbReference type="AlphaFoldDB" id="A0AAD6VRQ9"/>
<comment type="caution">
    <text evidence="2">The sequence shown here is derived from an EMBL/GenBank/DDBJ whole genome shotgun (WGS) entry which is preliminary data.</text>
</comment>
<evidence type="ECO:0000313" key="2">
    <source>
        <dbReference type="EMBL" id="KAJ7217803.1"/>
    </source>
</evidence>
<evidence type="ECO:0000256" key="1">
    <source>
        <dbReference type="SAM" id="MobiDB-lite"/>
    </source>
</evidence>
<proteinExistence type="predicted"/>
<keyword evidence="3" id="KW-1185">Reference proteome</keyword>
<feature type="compositionally biased region" description="Low complexity" evidence="1">
    <location>
        <begin position="153"/>
        <end position="171"/>
    </location>
</feature>
<reference evidence="2" key="1">
    <citation type="submission" date="2023-03" db="EMBL/GenBank/DDBJ databases">
        <title>Massive genome expansion in bonnet fungi (Mycena s.s.) driven by repeated elements and novel gene families across ecological guilds.</title>
        <authorList>
            <consortium name="Lawrence Berkeley National Laboratory"/>
            <person name="Harder C.B."/>
            <person name="Miyauchi S."/>
            <person name="Viragh M."/>
            <person name="Kuo A."/>
            <person name="Thoen E."/>
            <person name="Andreopoulos B."/>
            <person name="Lu D."/>
            <person name="Skrede I."/>
            <person name="Drula E."/>
            <person name="Henrissat B."/>
            <person name="Morin E."/>
            <person name="Kohler A."/>
            <person name="Barry K."/>
            <person name="LaButti K."/>
            <person name="Morin E."/>
            <person name="Salamov A."/>
            <person name="Lipzen A."/>
            <person name="Mereny Z."/>
            <person name="Hegedus B."/>
            <person name="Baldrian P."/>
            <person name="Stursova M."/>
            <person name="Weitz H."/>
            <person name="Taylor A."/>
            <person name="Grigoriev I.V."/>
            <person name="Nagy L.G."/>
            <person name="Martin F."/>
            <person name="Kauserud H."/>
        </authorList>
    </citation>
    <scope>NUCLEOTIDE SEQUENCE</scope>
    <source>
        <strain evidence="2">9144</strain>
    </source>
</reference>
<dbReference type="EMBL" id="JARJCW010000013">
    <property type="protein sequence ID" value="KAJ7217803.1"/>
    <property type="molecule type" value="Genomic_DNA"/>
</dbReference>
<accession>A0AAD6VRQ9</accession>
<feature type="region of interest" description="Disordered" evidence="1">
    <location>
        <begin position="1"/>
        <end position="36"/>
    </location>
</feature>
<gene>
    <name evidence="2" type="ORF">GGX14DRAFT_561167</name>
</gene>